<dbReference type="FunFam" id="1.10.8.270:FF:000041">
    <property type="entry name" value="TBC1 domain family member 25"/>
    <property type="match status" value="1"/>
</dbReference>
<dbReference type="Proteomes" id="UP001152798">
    <property type="component" value="Chromosome 1"/>
</dbReference>
<dbReference type="GO" id="GO:0005096">
    <property type="term" value="F:GTPase activator activity"/>
    <property type="evidence" value="ECO:0007669"/>
    <property type="project" value="UniProtKB-KW"/>
</dbReference>
<dbReference type="GO" id="GO:0005776">
    <property type="term" value="C:autophagosome"/>
    <property type="evidence" value="ECO:0007669"/>
    <property type="project" value="TreeGrafter"/>
</dbReference>
<evidence type="ECO:0000256" key="2">
    <source>
        <dbReference type="SAM" id="MobiDB-lite"/>
    </source>
</evidence>
<keyword evidence="1" id="KW-0343">GTPase activation</keyword>
<proteinExistence type="predicted"/>
<dbReference type="PANTHER" id="PTHR22957">
    <property type="entry name" value="TBC1 DOMAIN FAMILY MEMBER GTPASE-ACTIVATING PROTEIN"/>
    <property type="match status" value="1"/>
</dbReference>
<evidence type="ECO:0000313" key="5">
    <source>
        <dbReference type="Proteomes" id="UP001152798"/>
    </source>
</evidence>
<feature type="domain" description="Rab-GAP TBC" evidence="3">
    <location>
        <begin position="209"/>
        <end position="419"/>
    </location>
</feature>
<dbReference type="SMART" id="SM00164">
    <property type="entry name" value="TBC"/>
    <property type="match status" value="1"/>
</dbReference>
<dbReference type="GO" id="GO:1901096">
    <property type="term" value="P:regulation of autophagosome maturation"/>
    <property type="evidence" value="ECO:0007669"/>
    <property type="project" value="TreeGrafter"/>
</dbReference>
<name>A0A9P0GVI0_NEZVI</name>
<reference evidence="4" key="1">
    <citation type="submission" date="2022-01" db="EMBL/GenBank/DDBJ databases">
        <authorList>
            <person name="King R."/>
        </authorList>
    </citation>
    <scope>NUCLEOTIDE SEQUENCE</scope>
</reference>
<dbReference type="PANTHER" id="PTHR22957:SF333">
    <property type="entry name" value="TBC1 DOMAIN FAMILY MEMBER 25"/>
    <property type="match status" value="1"/>
</dbReference>
<dbReference type="OrthoDB" id="10264062at2759"/>
<sequence>MVYWSLGNMREQKSLIMSTVFDYKREAIRVKVVKYDGDSSNPDYRKFSVDPQITTFEVLVSLLAKAFEIKGSFSICYKVLDGYGQETYIPLLSDWDMDAAFLGASDPYLYLRVETKLYEEIGEVEEETMTLVETKPPGLPGIMNIMNHVEKTFNLVQRALNFAEEAQTPDVSCLPPRPPLTDAEFRQFLDPIGQVINVAELRDVIYKGGIEPSLRKVVWKHILNVYPDGMSGKERMDYMKKKSNEYYNLRDKWREMLKNGNMVGDLAYVTGMVRKDVLRTDRHHRFYAGNDDNKNIASLFNILTTYALNHPAVSYCQGMSDLASPLLVTMNDEAHAYICFCSLMDRLAPNFLLDGITMTKRFQHLADGLQHYDPDFYAYLKSYQADDLLFCYRWLLLEMKREFAFDDALRMLEVMWSSLPPDPPKSEITLFEQEFMKSPTVVSPRPKENAYTKICALRRAVNHPSLEDTRRASLLKSRPYTSLDDAALRKHDNNSSPPKIIKNFKEFLTLDKNSKLKDQKISNKMSPDDSPEYPECSMSTSVSREIKMDSENLDRQVFGNVSKGEEFVWEKNPLDGEDSPADETFEKKGNITVSTIKTFCNEAEKKLRNASLLERRKVSLKEIPTSNGTVSNRADMKPSFAAKPGELPSPKEFGGGNPFLMFLCITVLCQHREAIMRQNMDYNEMAMHFDKMVRKHDVTKVLNQARSMYESYVKQHSSSSQSHLNV</sequence>
<accession>A0A9P0GVI0</accession>
<protein>
    <recommendedName>
        <fullName evidence="3">Rab-GAP TBC domain-containing protein</fullName>
    </recommendedName>
</protein>
<gene>
    <name evidence="4" type="ORF">NEZAVI_LOCUS826</name>
</gene>
<organism evidence="4 5">
    <name type="scientific">Nezara viridula</name>
    <name type="common">Southern green stink bug</name>
    <name type="synonym">Cimex viridulus</name>
    <dbReference type="NCBI Taxonomy" id="85310"/>
    <lineage>
        <taxon>Eukaryota</taxon>
        <taxon>Metazoa</taxon>
        <taxon>Ecdysozoa</taxon>
        <taxon>Arthropoda</taxon>
        <taxon>Hexapoda</taxon>
        <taxon>Insecta</taxon>
        <taxon>Pterygota</taxon>
        <taxon>Neoptera</taxon>
        <taxon>Paraneoptera</taxon>
        <taxon>Hemiptera</taxon>
        <taxon>Heteroptera</taxon>
        <taxon>Panheteroptera</taxon>
        <taxon>Pentatomomorpha</taxon>
        <taxon>Pentatomoidea</taxon>
        <taxon>Pentatomidae</taxon>
        <taxon>Pentatominae</taxon>
        <taxon>Nezara</taxon>
    </lineage>
</organism>
<evidence type="ECO:0000259" key="3">
    <source>
        <dbReference type="PROSITE" id="PS50086"/>
    </source>
</evidence>
<evidence type="ECO:0000313" key="4">
    <source>
        <dbReference type="EMBL" id="CAH1389414.1"/>
    </source>
</evidence>
<dbReference type="PROSITE" id="PS50086">
    <property type="entry name" value="TBC_RABGAP"/>
    <property type="match status" value="1"/>
</dbReference>
<dbReference type="InterPro" id="IPR035969">
    <property type="entry name" value="Rab-GAP_TBC_sf"/>
</dbReference>
<dbReference type="Gene3D" id="1.10.472.80">
    <property type="entry name" value="Ypt/Rab-GAP domain of gyp1p, domain 3"/>
    <property type="match status" value="2"/>
</dbReference>
<dbReference type="Gene3D" id="1.10.8.270">
    <property type="entry name" value="putative rabgap domain of human tbc1 domain family member 14 like domains"/>
    <property type="match status" value="1"/>
</dbReference>
<dbReference type="AlphaFoldDB" id="A0A9P0GVI0"/>
<dbReference type="SUPFAM" id="SSF47923">
    <property type="entry name" value="Ypt/Rab-GAP domain of gyp1p"/>
    <property type="match status" value="2"/>
</dbReference>
<dbReference type="InterPro" id="IPR000195">
    <property type="entry name" value="Rab-GAP-TBC_dom"/>
</dbReference>
<dbReference type="Pfam" id="PF00566">
    <property type="entry name" value="RabGAP-TBC"/>
    <property type="match status" value="1"/>
</dbReference>
<feature type="region of interest" description="Disordered" evidence="2">
    <location>
        <begin position="625"/>
        <end position="648"/>
    </location>
</feature>
<dbReference type="EMBL" id="OV725077">
    <property type="protein sequence ID" value="CAH1389414.1"/>
    <property type="molecule type" value="Genomic_DNA"/>
</dbReference>
<evidence type="ECO:0000256" key="1">
    <source>
        <dbReference type="ARBA" id="ARBA00022468"/>
    </source>
</evidence>
<keyword evidence="5" id="KW-1185">Reference proteome</keyword>